<comment type="caution">
    <text evidence="1">The sequence shown here is derived from an EMBL/GenBank/DDBJ whole genome shotgun (WGS) entry which is preliminary data.</text>
</comment>
<accession>A0ABN1TG58</accession>
<organism evidence="1 2">
    <name type="scientific">Kitasatospora arboriphila</name>
    <dbReference type="NCBI Taxonomy" id="258052"/>
    <lineage>
        <taxon>Bacteria</taxon>
        <taxon>Bacillati</taxon>
        <taxon>Actinomycetota</taxon>
        <taxon>Actinomycetes</taxon>
        <taxon>Kitasatosporales</taxon>
        <taxon>Streptomycetaceae</taxon>
        <taxon>Kitasatospora</taxon>
    </lineage>
</organism>
<gene>
    <name evidence="1" type="ORF">GCM10009663_26350</name>
</gene>
<evidence type="ECO:0000313" key="2">
    <source>
        <dbReference type="Proteomes" id="UP001499987"/>
    </source>
</evidence>
<dbReference type="Proteomes" id="UP001499987">
    <property type="component" value="Unassembled WGS sequence"/>
</dbReference>
<name>A0ABN1TG58_9ACTN</name>
<evidence type="ECO:0000313" key="1">
    <source>
        <dbReference type="EMBL" id="GAA1082152.1"/>
    </source>
</evidence>
<sequence length="108" mass="11863">MEPAAPLSEEELSAIERRVAAATPGPWVGWMESRHGIGGTSFIQLRAGEEEDDEFYLTRATGGRTVVGADAQTDADIKFIAEARQDVPRLVDEVRRLRLALARAHMSD</sequence>
<reference evidence="1 2" key="1">
    <citation type="journal article" date="2019" name="Int. J. Syst. Evol. Microbiol.">
        <title>The Global Catalogue of Microorganisms (GCM) 10K type strain sequencing project: providing services to taxonomists for standard genome sequencing and annotation.</title>
        <authorList>
            <consortium name="The Broad Institute Genomics Platform"/>
            <consortium name="The Broad Institute Genome Sequencing Center for Infectious Disease"/>
            <person name="Wu L."/>
            <person name="Ma J."/>
        </authorList>
    </citation>
    <scope>NUCLEOTIDE SEQUENCE [LARGE SCALE GENOMIC DNA]</scope>
    <source>
        <strain evidence="1 2">JCM 13002</strain>
    </source>
</reference>
<proteinExistence type="predicted"/>
<dbReference type="EMBL" id="BAAALD010000020">
    <property type="protein sequence ID" value="GAA1082152.1"/>
    <property type="molecule type" value="Genomic_DNA"/>
</dbReference>
<keyword evidence="2" id="KW-1185">Reference proteome</keyword>
<protein>
    <submittedName>
        <fullName evidence="1">Uncharacterized protein</fullName>
    </submittedName>
</protein>